<dbReference type="PANTHER" id="PTHR43134:SF1">
    <property type="entry name" value="SIGNAL RECOGNITION PARTICLE RECEPTOR SUBUNIT ALPHA"/>
    <property type="match status" value="1"/>
</dbReference>
<dbReference type="SMART" id="SM00962">
    <property type="entry name" value="SRP54"/>
    <property type="match status" value="1"/>
</dbReference>
<evidence type="ECO:0000256" key="9">
    <source>
        <dbReference type="HAMAP-Rule" id="MF_00920"/>
    </source>
</evidence>
<evidence type="ECO:0000256" key="2">
    <source>
        <dbReference type="ARBA" id="ARBA00022490"/>
    </source>
</evidence>
<evidence type="ECO:0000256" key="6">
    <source>
        <dbReference type="ARBA" id="ARBA00023136"/>
    </source>
</evidence>
<accession>A0A1S2VBV0</accession>
<dbReference type="Gene3D" id="1.20.120.140">
    <property type="entry name" value="Signal recognition particle SRP54, nucleotide-binding domain"/>
    <property type="match status" value="1"/>
</dbReference>
<dbReference type="FunFam" id="1.20.120.140:FF:000008">
    <property type="entry name" value="Signal recognition particle receptor FtsY"/>
    <property type="match status" value="1"/>
</dbReference>
<keyword evidence="1 9" id="KW-1003">Cell membrane</keyword>
<evidence type="ECO:0000259" key="10">
    <source>
        <dbReference type="PROSITE" id="PS00300"/>
    </source>
</evidence>
<comment type="subcellular location">
    <subcellularLocation>
        <location evidence="9">Cell membrane</location>
        <topology evidence="9">Peripheral membrane protein</topology>
        <orientation evidence="9">Cytoplasmic side</orientation>
    </subcellularLocation>
    <subcellularLocation>
        <location evidence="9">Cytoplasm</location>
    </subcellularLocation>
</comment>
<dbReference type="InterPro" id="IPR042101">
    <property type="entry name" value="SRP54_N_sf"/>
</dbReference>
<dbReference type="GO" id="GO:0005047">
    <property type="term" value="F:signal recognition particle binding"/>
    <property type="evidence" value="ECO:0007669"/>
    <property type="project" value="TreeGrafter"/>
</dbReference>
<dbReference type="SUPFAM" id="SSF47364">
    <property type="entry name" value="Domain of the SRP/SRP receptor G-proteins"/>
    <property type="match status" value="1"/>
</dbReference>
<evidence type="ECO:0000256" key="3">
    <source>
        <dbReference type="ARBA" id="ARBA00022741"/>
    </source>
</evidence>
<keyword evidence="3 9" id="KW-0547">Nucleotide-binding</keyword>
<dbReference type="GO" id="GO:0005737">
    <property type="term" value="C:cytoplasm"/>
    <property type="evidence" value="ECO:0007669"/>
    <property type="project" value="UniProtKB-SubCell"/>
</dbReference>
<dbReference type="InterPro" id="IPR027417">
    <property type="entry name" value="P-loop_NTPase"/>
</dbReference>
<dbReference type="SMART" id="SM00963">
    <property type="entry name" value="SRP54_N"/>
    <property type="match status" value="1"/>
</dbReference>
<dbReference type="InterPro" id="IPR036225">
    <property type="entry name" value="SRP/SRP_N"/>
</dbReference>
<dbReference type="PANTHER" id="PTHR43134">
    <property type="entry name" value="SIGNAL RECOGNITION PARTICLE RECEPTOR SUBUNIT ALPHA"/>
    <property type="match status" value="1"/>
</dbReference>
<evidence type="ECO:0000256" key="5">
    <source>
        <dbReference type="ARBA" id="ARBA00023134"/>
    </source>
</evidence>
<evidence type="ECO:0000256" key="4">
    <source>
        <dbReference type="ARBA" id="ARBA00022801"/>
    </source>
</evidence>
<keyword evidence="12" id="KW-1185">Reference proteome</keyword>
<dbReference type="EC" id="3.6.5.4" evidence="9"/>
<dbReference type="InterPro" id="IPR000897">
    <property type="entry name" value="SRP54_GTPase_dom"/>
</dbReference>
<dbReference type="GO" id="GO:0006614">
    <property type="term" value="P:SRP-dependent cotranslational protein targeting to membrane"/>
    <property type="evidence" value="ECO:0007669"/>
    <property type="project" value="InterPro"/>
</dbReference>
<dbReference type="RefSeq" id="WP_071506205.1">
    <property type="nucleotide sequence ID" value="NZ_MORL01000027.1"/>
</dbReference>
<dbReference type="Proteomes" id="UP000181790">
    <property type="component" value="Unassembled WGS sequence"/>
</dbReference>
<feature type="domain" description="SRP54-type proteins GTP-binding" evidence="10">
    <location>
        <begin position="293"/>
        <end position="306"/>
    </location>
</feature>
<organism evidence="11 12">
    <name type="scientific">Arsenicibacter rosenii</name>
    <dbReference type="NCBI Taxonomy" id="1750698"/>
    <lineage>
        <taxon>Bacteria</taxon>
        <taxon>Pseudomonadati</taxon>
        <taxon>Bacteroidota</taxon>
        <taxon>Cytophagia</taxon>
        <taxon>Cytophagales</taxon>
        <taxon>Spirosomataceae</taxon>
        <taxon>Arsenicibacter</taxon>
    </lineage>
</organism>
<keyword evidence="4 9" id="KW-0378">Hydrolase</keyword>
<keyword evidence="2 9" id="KW-0963">Cytoplasm</keyword>
<dbReference type="EMBL" id="MORL01000027">
    <property type="protein sequence ID" value="OIN56183.1"/>
    <property type="molecule type" value="Genomic_DNA"/>
</dbReference>
<evidence type="ECO:0000256" key="8">
    <source>
        <dbReference type="ARBA" id="ARBA00048027"/>
    </source>
</evidence>
<sequence length="321" mass="35312">MALFGFFSKEKKESLDKGLEKSKESFFSKLGRAVVGKSKVDDEVLDELEEVLITSDVGIETTVKIIRRIEERVARDKYLGTDELDRILREEIAALLADVDKQTNTPTQDDFSLPATKTPYVIMVVGVNGVGKTTTIGKLAAQYHKRGYKVVLGAGDTFRAAAVDQLKLWGNRVGVPVIEHGMNTDPSAVAFDAVKKAVEMQADVVIIDTAGRLHTKVNLMNELTKIKRVMQKFLPEAPHEVLLVLDGSTGQNAFIQATEFTKATDVTALAITKLDGTAKGGVVIGISDQFRIPVKYIGVGEKIEDLQTFNKMEFVDSFFKK</sequence>
<dbReference type="InterPro" id="IPR013822">
    <property type="entry name" value="Signal_recog_particl_SRP54_hlx"/>
</dbReference>
<evidence type="ECO:0000256" key="1">
    <source>
        <dbReference type="ARBA" id="ARBA00022475"/>
    </source>
</evidence>
<dbReference type="SUPFAM" id="SSF52540">
    <property type="entry name" value="P-loop containing nucleoside triphosphate hydrolases"/>
    <property type="match status" value="1"/>
</dbReference>
<comment type="similarity">
    <text evidence="9">Belongs to the GTP-binding SRP family. FtsY subfamily.</text>
</comment>
<dbReference type="OrthoDB" id="9804720at2"/>
<dbReference type="CDD" id="cd17874">
    <property type="entry name" value="FtsY"/>
    <property type="match status" value="1"/>
</dbReference>
<evidence type="ECO:0000256" key="7">
    <source>
        <dbReference type="ARBA" id="ARBA00023170"/>
    </source>
</evidence>
<proteinExistence type="inferred from homology"/>
<evidence type="ECO:0000313" key="11">
    <source>
        <dbReference type="EMBL" id="OIN56183.1"/>
    </source>
</evidence>
<dbReference type="AlphaFoldDB" id="A0A1S2VBV0"/>
<comment type="function">
    <text evidence="9">Involved in targeting and insertion of nascent membrane proteins into the cytoplasmic membrane. Acts as a receptor for the complex formed by the signal recognition particle (SRP) and the ribosome-nascent chain (RNC).</text>
</comment>
<comment type="caution">
    <text evidence="11">The sequence shown here is derived from an EMBL/GenBank/DDBJ whole genome shotgun (WGS) entry which is preliminary data.</text>
</comment>
<feature type="binding site" evidence="9">
    <location>
        <begin position="272"/>
        <end position="275"/>
    </location>
    <ligand>
        <name>GTP</name>
        <dbReference type="ChEBI" id="CHEBI:37565"/>
    </ligand>
</feature>
<keyword evidence="7 9" id="KW-0675">Receptor</keyword>
<gene>
    <name evidence="9" type="primary">ftsY</name>
    <name evidence="11" type="ORF">BLX24_26275</name>
</gene>
<dbReference type="InterPro" id="IPR004390">
    <property type="entry name" value="SR_rcpt_FtsY"/>
</dbReference>
<dbReference type="Pfam" id="PF02881">
    <property type="entry name" value="SRP54_N"/>
    <property type="match status" value="1"/>
</dbReference>
<dbReference type="SMART" id="SM00382">
    <property type="entry name" value="AAA"/>
    <property type="match status" value="1"/>
</dbReference>
<reference evidence="11 12" key="1">
    <citation type="submission" date="2016-10" db="EMBL/GenBank/DDBJ databases">
        <title>Arsenicibacter rosenii gen. nov., sp. nov., an efficient arsenic-methylating bacterium isolated from an arsenic-contaminated paddy soil.</title>
        <authorList>
            <person name="Huang K."/>
        </authorList>
    </citation>
    <scope>NUCLEOTIDE SEQUENCE [LARGE SCALE GENOMIC DNA]</scope>
    <source>
        <strain evidence="11 12">SM-1</strain>
    </source>
</reference>
<dbReference type="GO" id="GO:0005886">
    <property type="term" value="C:plasma membrane"/>
    <property type="evidence" value="ECO:0007669"/>
    <property type="project" value="UniProtKB-SubCell"/>
</dbReference>
<evidence type="ECO:0000313" key="12">
    <source>
        <dbReference type="Proteomes" id="UP000181790"/>
    </source>
</evidence>
<dbReference type="FunFam" id="3.40.50.300:FF:000053">
    <property type="entry name" value="Signal recognition particle receptor FtsY"/>
    <property type="match status" value="1"/>
</dbReference>
<dbReference type="NCBIfam" id="TIGR00064">
    <property type="entry name" value="ftsY"/>
    <property type="match status" value="1"/>
</dbReference>
<dbReference type="GO" id="GO:0003924">
    <property type="term" value="F:GTPase activity"/>
    <property type="evidence" value="ECO:0007669"/>
    <property type="project" value="UniProtKB-UniRule"/>
</dbReference>
<dbReference type="InterPro" id="IPR003593">
    <property type="entry name" value="AAA+_ATPase"/>
</dbReference>
<dbReference type="GO" id="GO:0005525">
    <property type="term" value="F:GTP binding"/>
    <property type="evidence" value="ECO:0007669"/>
    <property type="project" value="UniProtKB-UniRule"/>
</dbReference>
<dbReference type="PROSITE" id="PS00300">
    <property type="entry name" value="SRP54"/>
    <property type="match status" value="1"/>
</dbReference>
<feature type="binding site" evidence="9">
    <location>
        <begin position="126"/>
        <end position="133"/>
    </location>
    <ligand>
        <name>GTP</name>
        <dbReference type="ChEBI" id="CHEBI:37565"/>
    </ligand>
</feature>
<dbReference type="HAMAP" id="MF_00920">
    <property type="entry name" value="FtsY"/>
    <property type="match status" value="1"/>
</dbReference>
<keyword evidence="6 9" id="KW-0472">Membrane</keyword>
<protein>
    <recommendedName>
        <fullName evidence="9">Signal recognition particle receptor FtsY</fullName>
        <shortName evidence="9">SRP receptor</shortName>
        <ecNumber evidence="9">3.6.5.4</ecNumber>
    </recommendedName>
</protein>
<dbReference type="Pfam" id="PF00448">
    <property type="entry name" value="SRP54"/>
    <property type="match status" value="1"/>
</dbReference>
<keyword evidence="5 9" id="KW-0342">GTP-binding</keyword>
<name>A0A1S2VBV0_9BACT</name>
<comment type="subunit">
    <text evidence="9">Part of the signal recognition particle protein translocation system, which is composed of SRP and FtsY.</text>
</comment>
<dbReference type="Gene3D" id="3.40.50.300">
    <property type="entry name" value="P-loop containing nucleotide triphosphate hydrolases"/>
    <property type="match status" value="1"/>
</dbReference>
<feature type="binding site" evidence="9">
    <location>
        <begin position="208"/>
        <end position="212"/>
    </location>
    <ligand>
        <name>GTP</name>
        <dbReference type="ChEBI" id="CHEBI:37565"/>
    </ligand>
</feature>
<comment type="catalytic activity">
    <reaction evidence="8 9">
        <text>GTP + H2O = GDP + phosphate + H(+)</text>
        <dbReference type="Rhea" id="RHEA:19669"/>
        <dbReference type="ChEBI" id="CHEBI:15377"/>
        <dbReference type="ChEBI" id="CHEBI:15378"/>
        <dbReference type="ChEBI" id="CHEBI:37565"/>
        <dbReference type="ChEBI" id="CHEBI:43474"/>
        <dbReference type="ChEBI" id="CHEBI:58189"/>
        <dbReference type="EC" id="3.6.5.4"/>
    </reaction>
</comment>